<dbReference type="InterPro" id="IPR025836">
    <property type="entry name" value="Zn_knuckle_CX2CX4HX4C"/>
</dbReference>
<evidence type="ECO:0000256" key="1">
    <source>
        <dbReference type="PROSITE-ProRule" id="PRU00047"/>
    </source>
</evidence>
<evidence type="ECO:0000313" key="3">
    <source>
        <dbReference type="EnsemblPlants" id="cds.evm.model.10.7"/>
    </source>
</evidence>
<keyword evidence="1" id="KW-0862">Zinc</keyword>
<evidence type="ECO:0000313" key="4">
    <source>
        <dbReference type="Proteomes" id="UP000596661"/>
    </source>
</evidence>
<keyword evidence="4" id="KW-1185">Reference proteome</keyword>
<keyword evidence="1" id="KW-0479">Metal-binding</keyword>
<dbReference type="PROSITE" id="PS50158">
    <property type="entry name" value="ZF_CCHC"/>
    <property type="match status" value="1"/>
</dbReference>
<keyword evidence="1" id="KW-0863">Zinc-finger</keyword>
<name>A0A803QQ09_CANSA</name>
<dbReference type="EnsemblPlants" id="evm.model.10.7">
    <property type="protein sequence ID" value="cds.evm.model.10.7"/>
    <property type="gene ID" value="evm.TU.10.7"/>
</dbReference>
<reference evidence="3" key="1">
    <citation type="submission" date="2021-03" db="UniProtKB">
        <authorList>
            <consortium name="EnsemblPlants"/>
        </authorList>
    </citation>
    <scope>IDENTIFICATION</scope>
</reference>
<dbReference type="GO" id="GO:0003676">
    <property type="term" value="F:nucleic acid binding"/>
    <property type="evidence" value="ECO:0007669"/>
    <property type="project" value="InterPro"/>
</dbReference>
<dbReference type="Proteomes" id="UP000596661">
    <property type="component" value="Unassembled WGS sequence"/>
</dbReference>
<proteinExistence type="predicted"/>
<dbReference type="AlphaFoldDB" id="A0A803QQ09"/>
<sequence>MAFPEPTLGSVPSKCFAKCFFGLNHNNSILGSDSLNEGWGPFLRIRVGIDVYKPLLRGQMVTFPWITDDLWLDFRYERLPDFCYECGIKGHVFDKCHVYLEKIDEGKEPDLCYGPLLEGSPLPKSPYDHYRQDFSKAGPWSFVTRLVRNTILPIIHHPRQPPVLPPLVTGRVKGKAIMAPISSNS</sequence>
<dbReference type="EMBL" id="UZAU01000778">
    <property type="status" value="NOT_ANNOTATED_CDS"/>
    <property type="molecule type" value="Genomic_DNA"/>
</dbReference>
<dbReference type="Gramene" id="evm.model.10.7">
    <property type="protein sequence ID" value="cds.evm.model.10.7"/>
    <property type="gene ID" value="evm.TU.10.7"/>
</dbReference>
<accession>A0A803QQ09</accession>
<dbReference type="GO" id="GO:0008270">
    <property type="term" value="F:zinc ion binding"/>
    <property type="evidence" value="ECO:0007669"/>
    <property type="project" value="UniProtKB-KW"/>
</dbReference>
<dbReference type="Pfam" id="PF14392">
    <property type="entry name" value="zf-CCHC_4"/>
    <property type="match status" value="1"/>
</dbReference>
<organism evidence="3 4">
    <name type="scientific">Cannabis sativa</name>
    <name type="common">Hemp</name>
    <name type="synonym">Marijuana</name>
    <dbReference type="NCBI Taxonomy" id="3483"/>
    <lineage>
        <taxon>Eukaryota</taxon>
        <taxon>Viridiplantae</taxon>
        <taxon>Streptophyta</taxon>
        <taxon>Embryophyta</taxon>
        <taxon>Tracheophyta</taxon>
        <taxon>Spermatophyta</taxon>
        <taxon>Magnoliopsida</taxon>
        <taxon>eudicotyledons</taxon>
        <taxon>Gunneridae</taxon>
        <taxon>Pentapetalae</taxon>
        <taxon>rosids</taxon>
        <taxon>fabids</taxon>
        <taxon>Rosales</taxon>
        <taxon>Cannabaceae</taxon>
        <taxon>Cannabis</taxon>
    </lineage>
</organism>
<evidence type="ECO:0000259" key="2">
    <source>
        <dbReference type="PROSITE" id="PS50158"/>
    </source>
</evidence>
<protein>
    <recommendedName>
        <fullName evidence="2">CCHC-type domain-containing protein</fullName>
    </recommendedName>
</protein>
<feature type="domain" description="CCHC-type" evidence="2">
    <location>
        <begin position="83"/>
        <end position="96"/>
    </location>
</feature>
<dbReference type="InterPro" id="IPR001878">
    <property type="entry name" value="Znf_CCHC"/>
</dbReference>